<protein>
    <submittedName>
        <fullName evidence="3">Membrane protein</fullName>
    </submittedName>
</protein>
<dbReference type="Proteomes" id="UP001228504">
    <property type="component" value="Unassembled WGS sequence"/>
</dbReference>
<dbReference type="InterPro" id="IPR052955">
    <property type="entry name" value="UPF0703_membrane_permease"/>
</dbReference>
<evidence type="ECO:0000313" key="3">
    <source>
        <dbReference type="EMBL" id="MDQ0151195.1"/>
    </source>
</evidence>
<reference evidence="3 4" key="1">
    <citation type="submission" date="2023-07" db="EMBL/GenBank/DDBJ databases">
        <title>Genomic Encyclopedia of Type Strains, Phase IV (KMG-IV): sequencing the most valuable type-strain genomes for metagenomic binning, comparative biology and taxonomic classification.</title>
        <authorList>
            <person name="Goeker M."/>
        </authorList>
    </citation>
    <scope>NUCLEOTIDE SEQUENCE [LARGE SCALE GENOMIC DNA]</scope>
    <source>
        <strain evidence="3 4">DSM 20694</strain>
    </source>
</reference>
<proteinExistence type="predicted"/>
<dbReference type="InterPro" id="IPR048447">
    <property type="entry name" value="DUF1980_C"/>
</dbReference>
<evidence type="ECO:0000259" key="2">
    <source>
        <dbReference type="Pfam" id="PF21537"/>
    </source>
</evidence>
<dbReference type="RefSeq" id="WP_307488221.1">
    <property type="nucleotide sequence ID" value="NZ_JAUSUF010000020.1"/>
</dbReference>
<sequence>MKRFNILNFIGFIILLLISIFFFYLLYTDNISLFLNPKMNKYVIFALVTFIALTINEFLNIFDVYSRKGIFKGVLVFFILITAFSIHSLDKWLTAKRNDKIIQDSSNYENKNFDKIYKLDNEAIPKNSDSNILKLDDSNYLDILGKIFANPDSYKDKNISIDGFIYRDKGLSQNEFVLGREVMTCCVADLQVAGPKCKFKDSSELKANHWFNVHGKITLGKDGEPIIIVKEITPIAKPKNAYLYPGALR</sequence>
<feature type="transmembrane region" description="Helical" evidence="1">
    <location>
        <begin position="69"/>
        <end position="89"/>
    </location>
</feature>
<gene>
    <name evidence="3" type="ORF">J2S18_003172</name>
</gene>
<feature type="domain" description="DUF1980" evidence="2">
    <location>
        <begin position="121"/>
        <end position="245"/>
    </location>
</feature>
<dbReference type="Pfam" id="PF21537">
    <property type="entry name" value="DUF1980_C"/>
    <property type="match status" value="1"/>
</dbReference>
<organism evidence="3 4">
    <name type="scientific">Eubacterium multiforme</name>
    <dbReference type="NCBI Taxonomy" id="83339"/>
    <lineage>
        <taxon>Bacteria</taxon>
        <taxon>Bacillati</taxon>
        <taxon>Bacillota</taxon>
        <taxon>Clostridia</taxon>
        <taxon>Eubacteriales</taxon>
        <taxon>Eubacteriaceae</taxon>
        <taxon>Eubacterium</taxon>
    </lineage>
</organism>
<feature type="transmembrane region" description="Helical" evidence="1">
    <location>
        <begin position="42"/>
        <end position="62"/>
    </location>
</feature>
<dbReference type="NCBIfam" id="TIGR03943">
    <property type="entry name" value="TIGR03943 family putative permease subunit"/>
    <property type="match status" value="1"/>
</dbReference>
<accession>A0ABT9UXY8</accession>
<feature type="transmembrane region" description="Helical" evidence="1">
    <location>
        <begin position="7"/>
        <end position="27"/>
    </location>
</feature>
<evidence type="ECO:0000313" key="4">
    <source>
        <dbReference type="Proteomes" id="UP001228504"/>
    </source>
</evidence>
<keyword evidence="4" id="KW-1185">Reference proteome</keyword>
<dbReference type="EMBL" id="JAUSUF010000020">
    <property type="protein sequence ID" value="MDQ0151195.1"/>
    <property type="molecule type" value="Genomic_DNA"/>
</dbReference>
<dbReference type="InterPro" id="IPR015402">
    <property type="entry name" value="DUF1980"/>
</dbReference>
<dbReference type="PANTHER" id="PTHR40047:SF1">
    <property type="entry name" value="UPF0703 PROTEIN YCGQ"/>
    <property type="match status" value="1"/>
</dbReference>
<keyword evidence="1" id="KW-0812">Transmembrane</keyword>
<comment type="caution">
    <text evidence="3">The sequence shown here is derived from an EMBL/GenBank/DDBJ whole genome shotgun (WGS) entry which is preliminary data.</text>
</comment>
<keyword evidence="1" id="KW-0472">Membrane</keyword>
<keyword evidence="1" id="KW-1133">Transmembrane helix</keyword>
<dbReference type="PANTHER" id="PTHR40047">
    <property type="entry name" value="UPF0703 PROTEIN YCGQ"/>
    <property type="match status" value="1"/>
</dbReference>
<name>A0ABT9UXY8_9FIRM</name>
<evidence type="ECO:0000256" key="1">
    <source>
        <dbReference type="SAM" id="Phobius"/>
    </source>
</evidence>